<evidence type="ECO:0000313" key="1">
    <source>
        <dbReference type="EMBL" id="MDB1125227.1"/>
    </source>
</evidence>
<dbReference type="EMBL" id="JAQLOI010000003">
    <property type="protein sequence ID" value="MDB1125227.1"/>
    <property type="molecule type" value="Genomic_DNA"/>
</dbReference>
<dbReference type="InterPro" id="IPR002805">
    <property type="entry name" value="Nict_dMeBzImd_PRibTrfase_arc"/>
</dbReference>
<dbReference type="PANTHER" id="PTHR38811">
    <property type="match status" value="1"/>
</dbReference>
<dbReference type="RefSeq" id="WP_272138737.1">
    <property type="nucleotide sequence ID" value="NZ_JAQLOI010000003.1"/>
</dbReference>
<comment type="caution">
    <text evidence="1">The sequence shown here is derived from an EMBL/GenBank/DDBJ whole genome shotgun (WGS) entry which is preliminary data.</text>
</comment>
<dbReference type="Gene3D" id="3.40.50.10210">
    <property type="match status" value="1"/>
</dbReference>
<reference evidence="1 2" key="1">
    <citation type="submission" date="2023-01" db="EMBL/GenBank/DDBJ databases">
        <title>Vibrio sp. KJ40-1 sp.nov, isolated from marine algae.</title>
        <authorList>
            <person name="Butt M."/>
            <person name="Kim J.M.J."/>
            <person name="Jeon C.O.C."/>
        </authorList>
    </citation>
    <scope>NUCLEOTIDE SEQUENCE [LARGE SCALE GENOMIC DNA]</scope>
    <source>
        <strain evidence="1 2">KJ40-1</strain>
    </source>
</reference>
<keyword evidence="2" id="KW-1185">Reference proteome</keyword>
<organism evidence="1 2">
    <name type="scientific">Vibrio algarum</name>
    <dbReference type="NCBI Taxonomy" id="3020714"/>
    <lineage>
        <taxon>Bacteria</taxon>
        <taxon>Pseudomonadati</taxon>
        <taxon>Pseudomonadota</taxon>
        <taxon>Gammaproteobacteria</taxon>
        <taxon>Vibrionales</taxon>
        <taxon>Vibrionaceae</taxon>
        <taxon>Vibrio</taxon>
    </lineage>
</organism>
<protein>
    <submittedName>
        <fullName evidence="1">Uncharacterized protein</fullName>
    </submittedName>
</protein>
<accession>A0ABT4YUH1</accession>
<evidence type="ECO:0000313" key="2">
    <source>
        <dbReference type="Proteomes" id="UP001210678"/>
    </source>
</evidence>
<gene>
    <name evidence="1" type="ORF">PGX00_16885</name>
</gene>
<dbReference type="Proteomes" id="UP001210678">
    <property type="component" value="Unassembled WGS sequence"/>
</dbReference>
<sequence length="336" mass="36545">MCWLNFITLNSVAPIPNLHLISDAGAGEGLMQLHPTRDTELIVCGKANTLLNGQSFPSPALGNGSVTPAILVHGVFRALQAQGYKIRLHCYQLGLESKPDFSDSKLDDVVTHYCKLGEESELVNKVLIPELQRQHQAGEKHLLAESGIGGTTFATLWLQRWIDSELSFAGSTKDKDKLAMKNRVLAELTEMTASLAKKASSYTSNLSYSDPVQRACCTLLNSGVSELNFAGGAMIFAPIVAMAENINVANISVATTRWVMESRDAKIAAKALPNHCELRTPNIEFYHSKFEAVRMYERGYVVEGCGLGGCLDLAEQLGIPNSTLIASLDDAVTPWF</sequence>
<dbReference type="PANTHER" id="PTHR38811:SF1">
    <property type="entry name" value="UPF0284 PROTEIN SLL1500"/>
    <property type="match status" value="1"/>
</dbReference>
<name>A0ABT4YUH1_9VIBR</name>
<proteinExistence type="predicted"/>
<dbReference type="InterPro" id="IPR036087">
    <property type="entry name" value="Nict_dMeBzImd_PRibTrfase_sf"/>
</dbReference>